<comment type="caution">
    <text evidence="2">The sequence shown here is derived from an EMBL/GenBank/DDBJ whole genome shotgun (WGS) entry which is preliminary data.</text>
</comment>
<dbReference type="EMBL" id="VIFY01000163">
    <property type="protein sequence ID" value="TQB69250.1"/>
    <property type="molecule type" value="Genomic_DNA"/>
</dbReference>
<dbReference type="PANTHER" id="PTHR43283">
    <property type="entry name" value="BETA-LACTAMASE-RELATED"/>
    <property type="match status" value="1"/>
</dbReference>
<feature type="domain" description="Beta-lactamase-related" evidence="1">
    <location>
        <begin position="140"/>
        <end position="361"/>
    </location>
</feature>
<dbReference type="PANTHER" id="PTHR43283:SF3">
    <property type="entry name" value="BETA-LACTAMASE FAMILY PROTEIN (AFU_ORTHOLOGUE AFUA_5G07500)"/>
    <property type="match status" value="1"/>
</dbReference>
<dbReference type="SUPFAM" id="SSF56601">
    <property type="entry name" value="beta-lactamase/transpeptidase-like"/>
    <property type="match status" value="1"/>
</dbReference>
<dbReference type="STRING" id="5098.A0A507QQG3"/>
<dbReference type="AlphaFoldDB" id="A0A507QQG3"/>
<evidence type="ECO:0000313" key="3">
    <source>
        <dbReference type="Proteomes" id="UP000319663"/>
    </source>
</evidence>
<proteinExistence type="predicted"/>
<dbReference type="InterPro" id="IPR050789">
    <property type="entry name" value="Diverse_Enzym_Activities"/>
</dbReference>
<dbReference type="Pfam" id="PF00144">
    <property type="entry name" value="Beta-lactamase"/>
    <property type="match status" value="2"/>
</dbReference>
<dbReference type="Gene3D" id="3.40.710.10">
    <property type="entry name" value="DD-peptidase/beta-lactamase superfamily"/>
    <property type="match status" value="1"/>
</dbReference>
<dbReference type="SMR" id="A0A507QQG3"/>
<sequence>MAQISPQSTQSLKEIIDSCVSKPNGVPGLVCSVINRDGNRVFEYAAGKRALGSSDPMTVDSVFWIASCTKLVTTIAAMQLVEQERLALDDGDEVEKYLPELKDIKVLVETADGTFSNAKLKKWSEPIGINEITSEEYDIFGQPLIAQPGEQWEYGVNIDWVGRLIERVTSVSLGEYFQEHIFAPLGLSRISFLPSAEMKKNLAGLHQRASNGKMELHDGGHVLHRPLVVSGPEAAKGIVNAGGHEIISTLLNYGIHPKTKAQVLKKETVAEMLKNQIPQFPDFGRNGGLPAKPSITNPEPELYAQINDPPQGWGLSFFLQLHPEPPTRAVGSVFWTGVANLIWWADFENGIGGIFASQILPYNGWYYYSGSRYIHS</sequence>
<name>A0A507QQG3_MONPU</name>
<feature type="domain" description="Beta-lactamase-related" evidence="1">
    <location>
        <begin position="18"/>
        <end position="102"/>
    </location>
</feature>
<dbReference type="InterPro" id="IPR001466">
    <property type="entry name" value="Beta-lactam-related"/>
</dbReference>
<gene>
    <name evidence="2" type="ORF">MPDQ_002119</name>
</gene>
<accession>A0A507QQG3</accession>
<reference evidence="2 3" key="1">
    <citation type="submission" date="2019-06" db="EMBL/GenBank/DDBJ databases">
        <title>Wine fermentation using esterase from Monascus purpureus.</title>
        <authorList>
            <person name="Geng C."/>
            <person name="Zhang Y."/>
        </authorList>
    </citation>
    <scope>NUCLEOTIDE SEQUENCE [LARGE SCALE GENOMIC DNA]</scope>
    <source>
        <strain evidence="2">HQ1</strain>
    </source>
</reference>
<protein>
    <recommendedName>
        <fullName evidence="1">Beta-lactamase-related domain-containing protein</fullName>
    </recommendedName>
</protein>
<organism evidence="2 3">
    <name type="scientific">Monascus purpureus</name>
    <name type="common">Red mold</name>
    <name type="synonym">Monascus anka</name>
    <dbReference type="NCBI Taxonomy" id="5098"/>
    <lineage>
        <taxon>Eukaryota</taxon>
        <taxon>Fungi</taxon>
        <taxon>Dikarya</taxon>
        <taxon>Ascomycota</taxon>
        <taxon>Pezizomycotina</taxon>
        <taxon>Eurotiomycetes</taxon>
        <taxon>Eurotiomycetidae</taxon>
        <taxon>Eurotiales</taxon>
        <taxon>Aspergillaceae</taxon>
        <taxon>Monascus</taxon>
    </lineage>
</organism>
<keyword evidence="3" id="KW-1185">Reference proteome</keyword>
<evidence type="ECO:0000259" key="1">
    <source>
        <dbReference type="Pfam" id="PF00144"/>
    </source>
</evidence>
<dbReference type="InterPro" id="IPR012338">
    <property type="entry name" value="Beta-lactam/transpept-like"/>
</dbReference>
<dbReference type="Proteomes" id="UP000319663">
    <property type="component" value="Unassembled WGS sequence"/>
</dbReference>
<evidence type="ECO:0000313" key="2">
    <source>
        <dbReference type="EMBL" id="TQB69250.1"/>
    </source>
</evidence>